<dbReference type="Pfam" id="PF01774">
    <property type="entry name" value="UreD"/>
    <property type="match status" value="1"/>
</dbReference>
<keyword evidence="3" id="KW-0963">Cytoplasm</keyword>
<evidence type="ECO:0000313" key="5">
    <source>
        <dbReference type="Proteomes" id="UP000256869"/>
    </source>
</evidence>
<dbReference type="HAMAP" id="MF_01384">
    <property type="entry name" value="UreD"/>
    <property type="match status" value="1"/>
</dbReference>
<dbReference type="EMBL" id="QRDY01000001">
    <property type="protein sequence ID" value="RED65635.1"/>
    <property type="molecule type" value="Genomic_DNA"/>
</dbReference>
<dbReference type="RefSeq" id="WP_115990633.1">
    <property type="nucleotide sequence ID" value="NZ_QRDY01000001.1"/>
</dbReference>
<dbReference type="PANTHER" id="PTHR33643">
    <property type="entry name" value="UREASE ACCESSORY PROTEIN D"/>
    <property type="match status" value="1"/>
</dbReference>
<evidence type="ECO:0000256" key="1">
    <source>
        <dbReference type="ARBA" id="ARBA00007177"/>
    </source>
</evidence>
<gene>
    <name evidence="3" type="primary">ureD</name>
    <name evidence="4" type="ORF">DFP95_101123</name>
</gene>
<dbReference type="GO" id="GO:0005737">
    <property type="term" value="C:cytoplasm"/>
    <property type="evidence" value="ECO:0007669"/>
    <property type="project" value="UniProtKB-SubCell"/>
</dbReference>
<keyword evidence="3" id="KW-0996">Nickel insertion</keyword>
<comment type="subunit">
    <text evidence="3">UreD, UreF and UreG form a complex that acts as a GTP-hydrolysis-dependent molecular chaperone, activating the urease apoprotein by helping to assemble the nickel containing metallocenter of UreC. The UreE protein probably delivers the nickel.</text>
</comment>
<name>A0A3D9IVC8_9BACL</name>
<dbReference type="Proteomes" id="UP000256869">
    <property type="component" value="Unassembled WGS sequence"/>
</dbReference>
<reference evidence="4 5" key="1">
    <citation type="submission" date="2018-07" db="EMBL/GenBank/DDBJ databases">
        <title>Genomic Encyclopedia of Type Strains, Phase III (KMG-III): the genomes of soil and plant-associated and newly described type strains.</title>
        <authorList>
            <person name="Whitman W."/>
        </authorList>
    </citation>
    <scope>NUCLEOTIDE SEQUENCE [LARGE SCALE GENOMIC DNA]</scope>
    <source>
        <strain evidence="4 5">CECT 8236</strain>
    </source>
</reference>
<dbReference type="OrthoDB" id="5328682at2"/>
<organism evidence="4 5">
    <name type="scientific">Cohnella lupini</name>
    <dbReference type="NCBI Taxonomy" id="1294267"/>
    <lineage>
        <taxon>Bacteria</taxon>
        <taxon>Bacillati</taxon>
        <taxon>Bacillota</taxon>
        <taxon>Bacilli</taxon>
        <taxon>Bacillales</taxon>
        <taxon>Paenibacillaceae</taxon>
        <taxon>Cohnella</taxon>
    </lineage>
</organism>
<sequence>MRQSSSLAEALIEGFRSDEDVEGIAAESENSVIERLSELRAVVGIMNGKPELISRYHTSPLKIAKTFPLIGNDGWKQLAVVQMDGSPGLLEGDRYTFDWQLQKNAKLYATNQAYTRVHPCESESGNSRLRHRFSLAAGAVLEWMPEPVTLFREARFVTETEIDLAEGSVCMVGDIFCPGRLSRGEAFAFHSYDAKVIVRYKGELVHYQRQKWEPAILPIENAGCFGGFTHVGAFSVFSDRVTAEVAVKMREALESAEGIPEGVSWGVARTARHGIVVQAAGHAAWKLQRLLLSAWDSARQQLLNQPPLRLLKEAWMR</sequence>
<accession>A0A3D9IVC8</accession>
<keyword evidence="2 3" id="KW-0143">Chaperone</keyword>
<dbReference type="AlphaFoldDB" id="A0A3D9IVC8"/>
<comment type="subcellular location">
    <subcellularLocation>
        <location evidence="3">Cytoplasm</location>
    </subcellularLocation>
</comment>
<keyword evidence="5" id="KW-1185">Reference proteome</keyword>
<protein>
    <recommendedName>
        <fullName evidence="3">Urease accessory protein UreD</fullName>
    </recommendedName>
</protein>
<evidence type="ECO:0000313" key="4">
    <source>
        <dbReference type="EMBL" id="RED65635.1"/>
    </source>
</evidence>
<comment type="function">
    <text evidence="3">Required for maturation of urease via the functional incorporation of the urease nickel metallocenter.</text>
</comment>
<evidence type="ECO:0000256" key="2">
    <source>
        <dbReference type="ARBA" id="ARBA00023186"/>
    </source>
</evidence>
<proteinExistence type="inferred from homology"/>
<dbReference type="GO" id="GO:0016151">
    <property type="term" value="F:nickel cation binding"/>
    <property type="evidence" value="ECO:0007669"/>
    <property type="project" value="UniProtKB-UniRule"/>
</dbReference>
<dbReference type="InterPro" id="IPR002669">
    <property type="entry name" value="UreD"/>
</dbReference>
<evidence type="ECO:0000256" key="3">
    <source>
        <dbReference type="HAMAP-Rule" id="MF_01384"/>
    </source>
</evidence>
<dbReference type="PANTHER" id="PTHR33643:SF1">
    <property type="entry name" value="UREASE ACCESSORY PROTEIN D"/>
    <property type="match status" value="1"/>
</dbReference>
<comment type="similarity">
    <text evidence="1 3">Belongs to the UreD family.</text>
</comment>
<comment type="caution">
    <text evidence="4">The sequence shown here is derived from an EMBL/GenBank/DDBJ whole genome shotgun (WGS) entry which is preliminary data.</text>
</comment>